<name>A0A9P6ZRA5_9AGAM</name>
<proteinExistence type="inferred from homology"/>
<sequence>MEAILSKLKAKAEIAPDNALLRDTISLLTDLHRNEAIAQRVTWDSLIRDFQRLQDQGLWDISEDNTKLLHTLRSFLTTQPSKAPDRKPASNMPAPSHPASRALQGSFSIIYPDSESAPSPLIPTSDPVLLPVELVEILNRTYFHHLLATDPKRVVPPGKSLVSMLSGSPKEGEDAGKPTLRDKVEDLVHKAFWDEAIESLSNPEPSCQLPRIKFLYQDLLIALTPLLPSQNPVITTLSSPLPPTSSPLDSAIMHLREVVTSLRKRCAPVQDQELDDLLRSLDEPPPRSSRPTSLATLVVDTVKSIHRISDIMKEQLSRFVLGSMTEQQLQSTISKQAKTKERKDILDIWKRWRIEYSWLVWLENYQPSFQVDGVTAESQYKWIVRLVQALGSSTPISCQLPTREPQSIENSLPPIFFFSTPALLEIQNYLQALVIAASLRTLIRVPQCAQASDAMSFMERLWILLKAEIIEESGSGDTKLAHLADEVVRARQLDGAMLSGEEEARLRAAVARTLNHNDPVFVLLQKRILKALVDALGHQRSEPRQAGAHTGPPRMQTGQPGMRAEKRARITIVIDPEEFDAAHGAETPQLTIGRVQGFEDEYLKKVVEEVFVKVDECVRWVEGIWQDVLRAGVIDREIVI</sequence>
<dbReference type="EMBL" id="JABBWD010000034">
    <property type="protein sequence ID" value="KAG1775344.1"/>
    <property type="molecule type" value="Genomic_DNA"/>
</dbReference>
<dbReference type="Pfam" id="PF05794">
    <property type="entry name" value="Tcp11"/>
    <property type="match status" value="1"/>
</dbReference>
<reference evidence="3" key="1">
    <citation type="journal article" date="2020" name="New Phytol.">
        <title>Comparative genomics reveals dynamic genome evolution in host specialist ectomycorrhizal fungi.</title>
        <authorList>
            <person name="Lofgren L.A."/>
            <person name="Nguyen N.H."/>
            <person name="Vilgalys R."/>
            <person name="Ruytinx J."/>
            <person name="Liao H.L."/>
            <person name="Branco S."/>
            <person name="Kuo A."/>
            <person name="LaButti K."/>
            <person name="Lipzen A."/>
            <person name="Andreopoulos W."/>
            <person name="Pangilinan J."/>
            <person name="Riley R."/>
            <person name="Hundley H."/>
            <person name="Na H."/>
            <person name="Barry K."/>
            <person name="Grigoriev I.V."/>
            <person name="Stajich J.E."/>
            <person name="Kennedy P.G."/>
        </authorList>
    </citation>
    <scope>NUCLEOTIDE SEQUENCE</scope>
    <source>
        <strain evidence="3">DOB743</strain>
    </source>
</reference>
<feature type="region of interest" description="Disordered" evidence="2">
    <location>
        <begin position="79"/>
        <end position="100"/>
    </location>
</feature>
<protein>
    <submittedName>
        <fullName evidence="3">Uncharacterized protein</fullName>
    </submittedName>
</protein>
<evidence type="ECO:0000256" key="2">
    <source>
        <dbReference type="SAM" id="MobiDB-lite"/>
    </source>
</evidence>
<evidence type="ECO:0000313" key="3">
    <source>
        <dbReference type="EMBL" id="KAG1775344.1"/>
    </source>
</evidence>
<dbReference type="Proteomes" id="UP000714275">
    <property type="component" value="Unassembled WGS sequence"/>
</dbReference>
<feature type="region of interest" description="Disordered" evidence="2">
    <location>
        <begin position="540"/>
        <end position="562"/>
    </location>
</feature>
<accession>A0A9P6ZRA5</accession>
<dbReference type="InterPro" id="IPR008862">
    <property type="entry name" value="Tcp11"/>
</dbReference>
<organism evidence="3 4">
    <name type="scientific">Suillus placidus</name>
    <dbReference type="NCBI Taxonomy" id="48579"/>
    <lineage>
        <taxon>Eukaryota</taxon>
        <taxon>Fungi</taxon>
        <taxon>Dikarya</taxon>
        <taxon>Basidiomycota</taxon>
        <taxon>Agaricomycotina</taxon>
        <taxon>Agaricomycetes</taxon>
        <taxon>Agaricomycetidae</taxon>
        <taxon>Boletales</taxon>
        <taxon>Suillineae</taxon>
        <taxon>Suillaceae</taxon>
        <taxon>Suillus</taxon>
    </lineage>
</organism>
<evidence type="ECO:0000313" key="4">
    <source>
        <dbReference type="Proteomes" id="UP000714275"/>
    </source>
</evidence>
<gene>
    <name evidence="3" type="ORF">EV702DRAFT_439669</name>
</gene>
<dbReference type="OrthoDB" id="276323at2759"/>
<comment type="similarity">
    <text evidence="1">Belongs to the TCP11 family.</text>
</comment>
<evidence type="ECO:0000256" key="1">
    <source>
        <dbReference type="ARBA" id="ARBA00010954"/>
    </source>
</evidence>
<comment type="caution">
    <text evidence="3">The sequence shown here is derived from an EMBL/GenBank/DDBJ whole genome shotgun (WGS) entry which is preliminary data.</text>
</comment>
<keyword evidence="4" id="KW-1185">Reference proteome</keyword>
<dbReference type="AlphaFoldDB" id="A0A9P6ZRA5"/>